<evidence type="ECO:0000313" key="1">
    <source>
        <dbReference type="EMBL" id="MPM22535.1"/>
    </source>
</evidence>
<dbReference type="EMBL" id="VSSQ01003828">
    <property type="protein sequence ID" value="MPM22535.1"/>
    <property type="molecule type" value="Genomic_DNA"/>
</dbReference>
<protein>
    <submittedName>
        <fullName evidence="1">Uncharacterized protein</fullName>
    </submittedName>
</protein>
<reference evidence="1" key="1">
    <citation type="submission" date="2019-08" db="EMBL/GenBank/DDBJ databases">
        <authorList>
            <person name="Kucharzyk K."/>
            <person name="Murdoch R.W."/>
            <person name="Higgins S."/>
            <person name="Loffler F."/>
        </authorList>
    </citation>
    <scope>NUCLEOTIDE SEQUENCE</scope>
</reference>
<name>A0A644Y1Y2_9ZZZZ</name>
<dbReference type="AlphaFoldDB" id="A0A644Y1Y2"/>
<sequence length="406" mass="43282">MEIVAHGQIAGHRQRFRVLKHFNEGGEEVVAAVVELLDEGVRVGAAFVAEDVESLMDHLAVQVQLLAEAFHHQLLQIARQQHQPVGIGHDHHVAVALAVAGQIPHGAEHVGGIVAVIGIARPGIHAAGAVEEHPEVDPGQGRGQVADDAGFAGASADRFGHRKNLEPVGGFGMAVEFAAFHGDGAGVVGVVQLARPVGVFEHDQIVFGLLSAAGFGDAELKRGFEVEQRQQIADAGGVGVVQKVDFETVAALFAAHLIPIGAVQRKLEQLRAERRAADAVEHHRVEALAGAAAKFAATDSGGEFLDRVEQRRGPVLGAIGEMSHLAVFIGILDGAGFQRAHFTDCQRKFVLQPGERLFGNIHPAEIDCEAAVGIQHFHRHFHSILMGSTEHFHRLRRAGRPPSPPD</sequence>
<organism evidence="1">
    <name type="scientific">bioreactor metagenome</name>
    <dbReference type="NCBI Taxonomy" id="1076179"/>
    <lineage>
        <taxon>unclassified sequences</taxon>
        <taxon>metagenomes</taxon>
        <taxon>ecological metagenomes</taxon>
    </lineage>
</organism>
<accession>A0A644Y1Y2</accession>
<gene>
    <name evidence="1" type="ORF">SDC9_68990</name>
</gene>
<proteinExistence type="predicted"/>
<comment type="caution">
    <text evidence="1">The sequence shown here is derived from an EMBL/GenBank/DDBJ whole genome shotgun (WGS) entry which is preliminary data.</text>
</comment>